<dbReference type="EMBL" id="LAZR01031386">
    <property type="protein sequence ID" value="KKL53907.1"/>
    <property type="molecule type" value="Genomic_DNA"/>
</dbReference>
<evidence type="ECO:0000256" key="1">
    <source>
        <dbReference type="SAM" id="Phobius"/>
    </source>
</evidence>
<feature type="transmembrane region" description="Helical" evidence="1">
    <location>
        <begin position="21"/>
        <end position="40"/>
    </location>
</feature>
<keyword evidence="1" id="KW-1133">Transmembrane helix</keyword>
<feature type="transmembrane region" description="Helical" evidence="1">
    <location>
        <begin position="46"/>
        <end position="65"/>
    </location>
</feature>
<keyword evidence="1" id="KW-0812">Transmembrane</keyword>
<gene>
    <name evidence="2" type="ORF">LCGC14_2270780</name>
</gene>
<name>A0A0F9FS57_9ZZZZ</name>
<protein>
    <submittedName>
        <fullName evidence="2">Uncharacterized protein</fullName>
    </submittedName>
</protein>
<keyword evidence="1" id="KW-0472">Membrane</keyword>
<accession>A0A0F9FS57</accession>
<dbReference type="AlphaFoldDB" id="A0A0F9FS57"/>
<sequence length="77" mass="8590">MSNSKKLLKEIKKSSRTWVKTTKDLSLIIIVSVAVVNHMITNDVMIALFTGVSTWVVIVMLVHLVKGFAEHLLEVGK</sequence>
<comment type="caution">
    <text evidence="2">The sequence shown here is derived from an EMBL/GenBank/DDBJ whole genome shotgun (WGS) entry which is preliminary data.</text>
</comment>
<organism evidence="2">
    <name type="scientific">marine sediment metagenome</name>
    <dbReference type="NCBI Taxonomy" id="412755"/>
    <lineage>
        <taxon>unclassified sequences</taxon>
        <taxon>metagenomes</taxon>
        <taxon>ecological metagenomes</taxon>
    </lineage>
</organism>
<proteinExistence type="predicted"/>
<reference evidence="2" key="1">
    <citation type="journal article" date="2015" name="Nature">
        <title>Complex archaea that bridge the gap between prokaryotes and eukaryotes.</title>
        <authorList>
            <person name="Spang A."/>
            <person name="Saw J.H."/>
            <person name="Jorgensen S.L."/>
            <person name="Zaremba-Niedzwiedzka K."/>
            <person name="Martijn J."/>
            <person name="Lind A.E."/>
            <person name="van Eijk R."/>
            <person name="Schleper C."/>
            <person name="Guy L."/>
            <person name="Ettema T.J."/>
        </authorList>
    </citation>
    <scope>NUCLEOTIDE SEQUENCE</scope>
</reference>
<evidence type="ECO:0000313" key="2">
    <source>
        <dbReference type="EMBL" id="KKL53907.1"/>
    </source>
</evidence>